<gene>
    <name evidence="2" type="ORF">AGRA3207_002346</name>
</gene>
<proteinExistence type="predicted"/>
<dbReference type="RefSeq" id="WP_231334640.1">
    <property type="nucleotide sequence ID" value="NZ_CP059572.1"/>
</dbReference>
<protein>
    <submittedName>
        <fullName evidence="2">Uncharacterized protein</fullName>
    </submittedName>
</protein>
<evidence type="ECO:0000313" key="3">
    <source>
        <dbReference type="Proteomes" id="UP001049518"/>
    </source>
</evidence>
<evidence type="ECO:0000313" key="2">
    <source>
        <dbReference type="EMBL" id="QXJ21487.1"/>
    </source>
</evidence>
<dbReference type="EMBL" id="CP059572">
    <property type="protein sequence ID" value="QXJ21487.1"/>
    <property type="molecule type" value="Genomic_DNA"/>
</dbReference>
<evidence type="ECO:0000256" key="1">
    <source>
        <dbReference type="SAM" id="Phobius"/>
    </source>
</evidence>
<keyword evidence="1" id="KW-0812">Transmembrane</keyword>
<organism evidence="2 3">
    <name type="scientific">Actinomadura graeca</name>
    <dbReference type="NCBI Taxonomy" id="2750812"/>
    <lineage>
        <taxon>Bacteria</taxon>
        <taxon>Bacillati</taxon>
        <taxon>Actinomycetota</taxon>
        <taxon>Actinomycetes</taxon>
        <taxon>Streptosporangiales</taxon>
        <taxon>Thermomonosporaceae</taxon>
        <taxon>Actinomadura</taxon>
    </lineage>
</organism>
<sequence>MRRRRNVPGKDPGNLVFGTIGWLFADLMLALAMAFLVATTFGQSVPAKAGRSPTPSPTFRKGLESDPVTITMRVDWQGLMSEKTSAKAEVQKKVRATASLNGRQAGLVLSFGGGLENGTRIARGADAALRELGDQRFVFQGTVYRPFVSFNSAPETLTLDIYLLRQ</sequence>
<reference evidence="2" key="1">
    <citation type="submission" date="2020-07" db="EMBL/GenBank/DDBJ databases">
        <authorList>
            <person name="Tarantini F.S."/>
            <person name="Hong K.W."/>
            <person name="Chan K.G."/>
        </authorList>
    </citation>
    <scope>NUCLEOTIDE SEQUENCE</scope>
    <source>
        <strain evidence="2">32-07</strain>
    </source>
</reference>
<keyword evidence="3" id="KW-1185">Reference proteome</keyword>
<keyword evidence="1" id="KW-0472">Membrane</keyword>
<dbReference type="Proteomes" id="UP001049518">
    <property type="component" value="Chromosome"/>
</dbReference>
<name>A0ABX8QUT7_9ACTN</name>
<feature type="transmembrane region" description="Helical" evidence="1">
    <location>
        <begin position="20"/>
        <end position="41"/>
    </location>
</feature>
<accession>A0ABX8QUT7</accession>
<keyword evidence="1" id="KW-1133">Transmembrane helix</keyword>